<feature type="repeat" description="ANK" evidence="3">
    <location>
        <begin position="79"/>
        <end position="106"/>
    </location>
</feature>
<gene>
    <name evidence="4" type="ORF">ASPVEDRAFT_45425</name>
</gene>
<dbReference type="PANTHER" id="PTHR24198:SF165">
    <property type="entry name" value="ANKYRIN REPEAT-CONTAINING PROTEIN-RELATED"/>
    <property type="match status" value="1"/>
</dbReference>
<feature type="repeat" description="ANK" evidence="3">
    <location>
        <begin position="110"/>
        <end position="139"/>
    </location>
</feature>
<dbReference type="InterPro" id="IPR002110">
    <property type="entry name" value="Ankyrin_rpt"/>
</dbReference>
<keyword evidence="5" id="KW-1185">Reference proteome</keyword>
<protein>
    <submittedName>
        <fullName evidence="4">Uncharacterized protein</fullName>
    </submittedName>
</protein>
<dbReference type="Pfam" id="PF12796">
    <property type="entry name" value="Ank_2"/>
    <property type="match status" value="2"/>
</dbReference>
<evidence type="ECO:0000313" key="5">
    <source>
        <dbReference type="Proteomes" id="UP000184073"/>
    </source>
</evidence>
<evidence type="ECO:0000256" key="2">
    <source>
        <dbReference type="ARBA" id="ARBA00023043"/>
    </source>
</evidence>
<name>A0A1L9PWS8_ASPVE</name>
<organism evidence="4 5">
    <name type="scientific">Aspergillus versicolor CBS 583.65</name>
    <dbReference type="NCBI Taxonomy" id="1036611"/>
    <lineage>
        <taxon>Eukaryota</taxon>
        <taxon>Fungi</taxon>
        <taxon>Dikarya</taxon>
        <taxon>Ascomycota</taxon>
        <taxon>Pezizomycotina</taxon>
        <taxon>Eurotiomycetes</taxon>
        <taxon>Eurotiomycetidae</taxon>
        <taxon>Eurotiales</taxon>
        <taxon>Aspergillaceae</taxon>
        <taxon>Aspergillus</taxon>
        <taxon>Aspergillus subgen. Nidulantes</taxon>
    </lineage>
</organism>
<evidence type="ECO:0000256" key="3">
    <source>
        <dbReference type="PROSITE-ProRule" id="PRU00023"/>
    </source>
</evidence>
<dbReference type="OrthoDB" id="4772757at2759"/>
<dbReference type="EMBL" id="KV878134">
    <property type="protein sequence ID" value="OJJ06000.1"/>
    <property type="molecule type" value="Genomic_DNA"/>
</dbReference>
<keyword evidence="2 3" id="KW-0040">ANK repeat</keyword>
<dbReference type="PANTHER" id="PTHR24198">
    <property type="entry name" value="ANKYRIN REPEAT AND PROTEIN KINASE DOMAIN-CONTAINING PROTEIN"/>
    <property type="match status" value="1"/>
</dbReference>
<dbReference type="VEuPathDB" id="FungiDB:ASPVEDRAFT_45425"/>
<reference evidence="5" key="1">
    <citation type="journal article" date="2017" name="Genome Biol.">
        <title>Comparative genomics reveals high biological diversity and specific adaptations in the industrially and medically important fungal genus Aspergillus.</title>
        <authorList>
            <person name="de Vries R.P."/>
            <person name="Riley R."/>
            <person name="Wiebenga A."/>
            <person name="Aguilar-Osorio G."/>
            <person name="Amillis S."/>
            <person name="Uchima C.A."/>
            <person name="Anderluh G."/>
            <person name="Asadollahi M."/>
            <person name="Askin M."/>
            <person name="Barry K."/>
            <person name="Battaglia E."/>
            <person name="Bayram O."/>
            <person name="Benocci T."/>
            <person name="Braus-Stromeyer S.A."/>
            <person name="Caldana C."/>
            <person name="Canovas D."/>
            <person name="Cerqueira G.C."/>
            <person name="Chen F."/>
            <person name="Chen W."/>
            <person name="Choi C."/>
            <person name="Clum A."/>
            <person name="Dos Santos R.A."/>
            <person name="Damasio A.R."/>
            <person name="Diallinas G."/>
            <person name="Emri T."/>
            <person name="Fekete E."/>
            <person name="Flipphi M."/>
            <person name="Freyberg S."/>
            <person name="Gallo A."/>
            <person name="Gournas C."/>
            <person name="Habgood R."/>
            <person name="Hainaut M."/>
            <person name="Harispe M.L."/>
            <person name="Henrissat B."/>
            <person name="Hilden K.S."/>
            <person name="Hope R."/>
            <person name="Hossain A."/>
            <person name="Karabika E."/>
            <person name="Karaffa L."/>
            <person name="Karanyi Z."/>
            <person name="Krasevec N."/>
            <person name="Kuo A."/>
            <person name="Kusch H."/>
            <person name="LaButti K."/>
            <person name="Lagendijk E.L."/>
            <person name="Lapidus A."/>
            <person name="Levasseur A."/>
            <person name="Lindquist E."/>
            <person name="Lipzen A."/>
            <person name="Logrieco A.F."/>
            <person name="MacCabe A."/>
            <person name="Maekelae M.R."/>
            <person name="Malavazi I."/>
            <person name="Melin P."/>
            <person name="Meyer V."/>
            <person name="Mielnichuk N."/>
            <person name="Miskei M."/>
            <person name="Molnar A.P."/>
            <person name="Mule G."/>
            <person name="Ngan C.Y."/>
            <person name="Orejas M."/>
            <person name="Orosz E."/>
            <person name="Ouedraogo J.P."/>
            <person name="Overkamp K.M."/>
            <person name="Park H.-S."/>
            <person name="Perrone G."/>
            <person name="Piumi F."/>
            <person name="Punt P.J."/>
            <person name="Ram A.F."/>
            <person name="Ramon A."/>
            <person name="Rauscher S."/>
            <person name="Record E."/>
            <person name="Riano-Pachon D.M."/>
            <person name="Robert V."/>
            <person name="Roehrig J."/>
            <person name="Ruller R."/>
            <person name="Salamov A."/>
            <person name="Salih N.S."/>
            <person name="Samson R.A."/>
            <person name="Sandor E."/>
            <person name="Sanguinetti M."/>
            <person name="Schuetze T."/>
            <person name="Sepcic K."/>
            <person name="Shelest E."/>
            <person name="Sherlock G."/>
            <person name="Sophianopoulou V."/>
            <person name="Squina F.M."/>
            <person name="Sun H."/>
            <person name="Susca A."/>
            <person name="Todd R.B."/>
            <person name="Tsang A."/>
            <person name="Unkles S.E."/>
            <person name="van de Wiele N."/>
            <person name="van Rossen-Uffink D."/>
            <person name="Oliveira J.V."/>
            <person name="Vesth T.C."/>
            <person name="Visser J."/>
            <person name="Yu J.-H."/>
            <person name="Zhou M."/>
            <person name="Andersen M.R."/>
            <person name="Archer D.B."/>
            <person name="Baker S.E."/>
            <person name="Benoit I."/>
            <person name="Brakhage A.A."/>
            <person name="Braus G.H."/>
            <person name="Fischer R."/>
            <person name="Frisvad J.C."/>
            <person name="Goldman G.H."/>
            <person name="Houbraken J."/>
            <person name="Oakley B."/>
            <person name="Pocsi I."/>
            <person name="Scazzocchio C."/>
            <person name="Seiboth B."/>
            <person name="vanKuyk P.A."/>
            <person name="Wortman J."/>
            <person name="Dyer P.S."/>
            <person name="Grigoriev I.V."/>
        </authorList>
    </citation>
    <scope>NUCLEOTIDE SEQUENCE [LARGE SCALE GENOMIC DNA]</scope>
    <source>
        <strain evidence="5">CBS 583.65</strain>
    </source>
</reference>
<dbReference type="Pfam" id="PF00023">
    <property type="entry name" value="Ank"/>
    <property type="match status" value="2"/>
</dbReference>
<dbReference type="InterPro" id="IPR036770">
    <property type="entry name" value="Ankyrin_rpt-contain_sf"/>
</dbReference>
<dbReference type="AlphaFoldDB" id="A0A1L9PWS8"/>
<keyword evidence="1" id="KW-0677">Repeat</keyword>
<proteinExistence type="predicted"/>
<accession>A0A1L9PWS8</accession>
<dbReference type="Proteomes" id="UP000184073">
    <property type="component" value="Unassembled WGS sequence"/>
</dbReference>
<dbReference type="PROSITE" id="PS50088">
    <property type="entry name" value="ANK_REPEAT"/>
    <property type="match status" value="2"/>
</dbReference>
<dbReference type="SUPFAM" id="SSF48403">
    <property type="entry name" value="Ankyrin repeat"/>
    <property type="match status" value="1"/>
</dbReference>
<dbReference type="Gene3D" id="1.25.40.20">
    <property type="entry name" value="Ankyrin repeat-containing domain"/>
    <property type="match status" value="3"/>
</dbReference>
<dbReference type="RefSeq" id="XP_040671762.1">
    <property type="nucleotide sequence ID" value="XM_040813284.1"/>
</dbReference>
<evidence type="ECO:0000313" key="4">
    <source>
        <dbReference type="EMBL" id="OJJ06000.1"/>
    </source>
</evidence>
<dbReference type="GeneID" id="63728795"/>
<sequence length="403" mass="43857">MAPTSRTYYAFRTIRRCVEWIAEQESAIDQRQEICHTLSRSAILHGGRPLRAAVRLNPYTDYQSREGLRQTDQAPEHLLAAAARVGSTSLVQRLLDQGADVNGESDLFGTPLVNAARGGHLLLVRLLLEKGADSDCASLELTEQEIGDELFLDDFPGRLNSMSPIKEERAPFSPLSAAAFAGHMEIVQLLLSPQLRLSRSSCYFFQALSLAAEGGHSSILQILLASADLDAVDHRLSRQVKIDALKRAASEGQVDCMELLLDAGAPITRMTFSTLTESTLTCAATRGQNGAIKLLLDRGAHVDEMGTHRDTPLSRAVELGFPRTVALLLSHGVDPNVHAVEAFCRCDIWCCMKALLDGGFHKVCPWASKTALSRTEQEGAEDLVALLQEYGVTTDGLEGLKPP</sequence>
<dbReference type="SMART" id="SM00248">
    <property type="entry name" value="ANK"/>
    <property type="match status" value="7"/>
</dbReference>
<evidence type="ECO:0000256" key="1">
    <source>
        <dbReference type="ARBA" id="ARBA00022737"/>
    </source>
</evidence>
<dbReference type="STRING" id="1036611.A0A1L9PWS8"/>
<dbReference type="PROSITE" id="PS50297">
    <property type="entry name" value="ANK_REP_REGION"/>
    <property type="match status" value="1"/>
</dbReference>